<dbReference type="RefSeq" id="XP_022358034.1">
    <property type="nucleotide sequence ID" value="XM_022502326.1"/>
</dbReference>
<dbReference type="InterPro" id="IPR051696">
    <property type="entry name" value="DENN_Domain_GEFs"/>
</dbReference>
<dbReference type="AlphaFoldDB" id="A0A2Y9JED4"/>
<evidence type="ECO:0000256" key="1">
    <source>
        <dbReference type="SAM" id="MobiDB-lite"/>
    </source>
</evidence>
<dbReference type="PROSITE" id="PS50211">
    <property type="entry name" value="DENN"/>
    <property type="match status" value="1"/>
</dbReference>
<dbReference type="Pfam" id="PF03456">
    <property type="entry name" value="uDENN"/>
    <property type="match status" value="1"/>
</dbReference>
<gene>
    <name evidence="4" type="primary">LOC111146671</name>
</gene>
<dbReference type="GO" id="GO:0032483">
    <property type="term" value="P:regulation of Rab protein signal transduction"/>
    <property type="evidence" value="ECO:0007669"/>
    <property type="project" value="TreeGrafter"/>
</dbReference>
<evidence type="ECO:0000313" key="3">
    <source>
        <dbReference type="Proteomes" id="UP000248482"/>
    </source>
</evidence>
<reference evidence="4" key="1">
    <citation type="submission" date="2025-08" db="UniProtKB">
        <authorList>
            <consortium name="RefSeq"/>
        </authorList>
    </citation>
    <scope>IDENTIFICATION</scope>
    <source>
        <tissue evidence="4">Blood</tissue>
    </source>
</reference>
<dbReference type="SMART" id="SM00800">
    <property type="entry name" value="uDENN"/>
    <property type="match status" value="1"/>
</dbReference>
<dbReference type="GeneID" id="111146671"/>
<dbReference type="GO" id="GO:0031410">
    <property type="term" value="C:cytoplasmic vesicle"/>
    <property type="evidence" value="ECO:0007669"/>
    <property type="project" value="TreeGrafter"/>
</dbReference>
<feature type="region of interest" description="Disordered" evidence="1">
    <location>
        <begin position="63"/>
        <end position="100"/>
    </location>
</feature>
<dbReference type="PANTHER" id="PTHR12296">
    <property type="entry name" value="DENN DOMAIN-CONTAINING PROTEIN 4"/>
    <property type="match status" value="1"/>
</dbReference>
<dbReference type="GO" id="GO:0005085">
    <property type="term" value="F:guanyl-nucleotide exchange factor activity"/>
    <property type="evidence" value="ECO:0007669"/>
    <property type="project" value="UniProtKB-ARBA"/>
</dbReference>
<evidence type="ECO:0000259" key="2">
    <source>
        <dbReference type="PROSITE" id="PS50211"/>
    </source>
</evidence>
<organism evidence="3 4">
    <name type="scientific">Enhydra lutris kenyoni</name>
    <name type="common">northern sea otter</name>
    <dbReference type="NCBI Taxonomy" id="391180"/>
    <lineage>
        <taxon>Eukaryota</taxon>
        <taxon>Metazoa</taxon>
        <taxon>Chordata</taxon>
        <taxon>Craniata</taxon>
        <taxon>Vertebrata</taxon>
        <taxon>Euteleostomi</taxon>
        <taxon>Mammalia</taxon>
        <taxon>Eutheria</taxon>
        <taxon>Laurasiatheria</taxon>
        <taxon>Carnivora</taxon>
        <taxon>Caniformia</taxon>
        <taxon>Musteloidea</taxon>
        <taxon>Mustelidae</taxon>
        <taxon>Lutrinae</taxon>
        <taxon>Enhydra</taxon>
    </lineage>
</organism>
<evidence type="ECO:0000313" key="4">
    <source>
        <dbReference type="RefSeq" id="XP_022358034.1"/>
    </source>
</evidence>
<dbReference type="Proteomes" id="UP000248482">
    <property type="component" value="Unplaced"/>
</dbReference>
<accession>A0A2Y9JED4</accession>
<feature type="compositionally biased region" description="Polar residues" evidence="1">
    <location>
        <begin position="65"/>
        <end position="74"/>
    </location>
</feature>
<feature type="compositionally biased region" description="Basic residues" evidence="1">
    <location>
        <begin position="76"/>
        <end position="88"/>
    </location>
</feature>
<dbReference type="InterPro" id="IPR037516">
    <property type="entry name" value="Tripartite_DENN"/>
</dbReference>
<feature type="domain" description="UDENN" evidence="2">
    <location>
        <begin position="75"/>
        <end position="206"/>
    </location>
</feature>
<dbReference type="InterPro" id="IPR005113">
    <property type="entry name" value="uDENN_dom"/>
</dbReference>
<protein>
    <submittedName>
        <fullName evidence="4">DENN domain-containing protein 3 isoform X8</fullName>
    </submittedName>
</protein>
<dbReference type="PANTHER" id="PTHR12296:SF21">
    <property type="entry name" value="DENN DOMAIN-CONTAINING PROTEIN 3"/>
    <property type="match status" value="1"/>
</dbReference>
<sequence>MAEAAPSHLALPSGLLELCALLGPSRDSLRGPEVSLKKGVGSPSPLDPEVLSVFVPPFVTKEDSQTAGVPSATLSKARRRSFRKKRDKPKTEPWKGLPPEDVSVPDGVDLLALPQLCFPGGMYVASEPKEDCVHFLVLTDVCGNRTYGAVVQYYRPLTSRVSTTARRTGSRPGRRRAWLAALSPSPCAWSPSCPITTPSRTACPDI</sequence>
<keyword evidence="3" id="KW-1185">Reference proteome</keyword>
<name>A0A2Y9JED4_ENHLU</name>
<proteinExistence type="predicted"/>